<evidence type="ECO:0000256" key="1">
    <source>
        <dbReference type="SAM" id="MobiDB-lite"/>
    </source>
</evidence>
<gene>
    <name evidence="4" type="ORF">BMON_0979</name>
</gene>
<keyword evidence="2" id="KW-0472">Membrane</keyword>
<reference evidence="4 5" key="1">
    <citation type="submission" date="2014-03" db="EMBL/GenBank/DDBJ databases">
        <title>Genomics of Bifidobacteria.</title>
        <authorList>
            <person name="Ventura M."/>
            <person name="Milani C."/>
            <person name="Lugli G.A."/>
        </authorList>
    </citation>
    <scope>NUCLEOTIDE SEQUENCE [LARGE SCALE GENOMIC DNA]</scope>
    <source>
        <strain evidence="4 5">DSM 21395</strain>
    </source>
</reference>
<dbReference type="InterPro" id="IPR026870">
    <property type="entry name" value="Zinc_ribbon_dom"/>
</dbReference>
<proteinExistence type="predicted"/>
<protein>
    <recommendedName>
        <fullName evidence="3">Zinc-ribbon domain-containing protein</fullName>
    </recommendedName>
</protein>
<keyword evidence="2" id="KW-1133">Transmembrane helix</keyword>
<feature type="region of interest" description="Disordered" evidence="1">
    <location>
        <begin position="404"/>
        <end position="443"/>
    </location>
</feature>
<dbReference type="AlphaFoldDB" id="A0A087C1Z2"/>
<accession>A0A087C1Z2</accession>
<feature type="domain" description="Zinc-ribbon" evidence="3">
    <location>
        <begin position="7"/>
        <end position="28"/>
    </location>
</feature>
<feature type="compositionally biased region" description="Basic and acidic residues" evidence="1">
    <location>
        <begin position="358"/>
        <end position="367"/>
    </location>
</feature>
<keyword evidence="2" id="KW-0812">Transmembrane</keyword>
<comment type="caution">
    <text evidence="4">The sequence shown here is derived from an EMBL/GenBank/DDBJ whole genome shotgun (WGS) entry which is preliminary data.</text>
</comment>
<feature type="compositionally biased region" description="Polar residues" evidence="1">
    <location>
        <begin position="371"/>
        <end position="385"/>
    </location>
</feature>
<evidence type="ECO:0000313" key="5">
    <source>
        <dbReference type="Proteomes" id="UP000029082"/>
    </source>
</evidence>
<evidence type="ECO:0000256" key="2">
    <source>
        <dbReference type="SAM" id="Phobius"/>
    </source>
</evidence>
<dbReference type="Proteomes" id="UP000029082">
    <property type="component" value="Unassembled WGS sequence"/>
</dbReference>
<organism evidence="4 5">
    <name type="scientific">Bifidobacterium mongoliense DSM 21395</name>
    <dbReference type="NCBI Taxonomy" id="1437603"/>
    <lineage>
        <taxon>Bacteria</taxon>
        <taxon>Bacillati</taxon>
        <taxon>Actinomycetota</taxon>
        <taxon>Actinomycetes</taxon>
        <taxon>Bifidobacteriales</taxon>
        <taxon>Bifidobacteriaceae</taxon>
        <taxon>Bifidobacterium</taxon>
    </lineage>
</organism>
<feature type="transmembrane region" description="Helical" evidence="2">
    <location>
        <begin position="114"/>
        <end position="137"/>
    </location>
</feature>
<evidence type="ECO:0000259" key="3">
    <source>
        <dbReference type="Pfam" id="PF13240"/>
    </source>
</evidence>
<keyword evidence="5" id="KW-1185">Reference proteome</keyword>
<evidence type="ECO:0000313" key="4">
    <source>
        <dbReference type="EMBL" id="KFI77292.1"/>
    </source>
</evidence>
<feature type="region of interest" description="Disordered" evidence="1">
    <location>
        <begin position="354"/>
        <end position="385"/>
    </location>
</feature>
<sequence>MDENRRHCAHCGSEIEQGQAFCTNCGQQVEPGVEQRATLDGKQKAEQKIDEEPTAAPTLTDWEQTTVMPMCPSPTESNQTASAPVPVPASAPTAFAPAGVSQVSPARSTSRLSLLIGIGVIVACVAIYAACTAWQYADYRQLTQQTMSRQAELQGALERASKTLNDVDQDTVADNTAVDVLRASVRSVKTVGVSPRPVAHPLLIWELVPANRDMRTYLGSSRSAVTDLHAGTTKLREAEEAGERSTAQQNLQTEIDDAKQALDSAKTAGVPDATISPLSATVERADAMSGAAHTATVEAYRGMTSRLKDATDTLNGAVTRFDRHHCSSFAGIFDLFQGDAELTLGGDCSVTLGSHDPSSPKDSHEYEAGSFRQNANGSSTWQADGNTYTYSPKGVHDSALDSFMNDVSQSDDNAAGSLDDLTNSHAKLDEQDASGSSMLFLGR</sequence>
<dbReference type="EMBL" id="JGZE01000008">
    <property type="protein sequence ID" value="KFI77292.1"/>
    <property type="molecule type" value="Genomic_DNA"/>
</dbReference>
<name>A0A087C1Z2_9BIFI</name>
<dbReference type="Pfam" id="PF13240">
    <property type="entry name" value="Zn_Ribbon_1"/>
    <property type="match status" value="1"/>
</dbReference>